<dbReference type="OrthoDB" id="9794326at2"/>
<dbReference type="InterPro" id="IPR036113">
    <property type="entry name" value="Asp/Glu-ADT_sf_sub_c"/>
</dbReference>
<dbReference type="RefSeq" id="WP_149391276.1">
    <property type="nucleotide sequence ID" value="NZ_SMRS01000007.1"/>
</dbReference>
<dbReference type="GO" id="GO:0050567">
    <property type="term" value="F:glutaminyl-tRNA synthase (glutamine-hydrolyzing) activity"/>
    <property type="evidence" value="ECO:0007669"/>
    <property type="project" value="UniProtKB-UniRule"/>
</dbReference>
<dbReference type="PANTHER" id="PTHR15004">
    <property type="entry name" value="GLUTAMYL-TRNA(GLN) AMIDOTRANSFERASE SUBUNIT C, MITOCHONDRIAL"/>
    <property type="match status" value="1"/>
</dbReference>
<dbReference type="GO" id="GO:0016740">
    <property type="term" value="F:transferase activity"/>
    <property type="evidence" value="ECO:0007669"/>
    <property type="project" value="UniProtKB-KW"/>
</dbReference>
<dbReference type="GO" id="GO:0006412">
    <property type="term" value="P:translation"/>
    <property type="evidence" value="ECO:0007669"/>
    <property type="project" value="UniProtKB-UniRule"/>
</dbReference>
<reference evidence="2 3" key="1">
    <citation type="submission" date="2019-03" db="EMBL/GenBank/DDBJ databases">
        <title>Nitrincola sp. nov. isolated from an Indian soda lake.</title>
        <authorList>
            <person name="Joshi A."/>
            <person name="Thite S.V."/>
            <person name="Joseph N."/>
            <person name="Dhotre D."/>
            <person name="Moorthy M."/>
            <person name="Shouche Y.S."/>
        </authorList>
    </citation>
    <scope>NUCLEOTIDE SEQUENCE [LARGE SCALE GENOMIC DNA]</scope>
    <source>
        <strain evidence="2 3">MEB193</strain>
    </source>
</reference>
<dbReference type="NCBIfam" id="TIGR00135">
    <property type="entry name" value="gatC"/>
    <property type="match status" value="1"/>
</dbReference>
<gene>
    <name evidence="1 2" type="primary">gatC</name>
    <name evidence="2" type="ORF">E1H14_09700</name>
</gene>
<dbReference type="Gene3D" id="1.10.20.60">
    <property type="entry name" value="Glu-tRNAGln amidotransferase C subunit, N-terminal domain"/>
    <property type="match status" value="1"/>
</dbReference>
<dbReference type="SUPFAM" id="SSF141000">
    <property type="entry name" value="Glu-tRNAGln amidotransferase C subunit"/>
    <property type="match status" value="1"/>
</dbReference>
<name>A0A5A9W0M6_9GAMM</name>
<dbReference type="PANTHER" id="PTHR15004:SF0">
    <property type="entry name" value="GLUTAMYL-TRNA(GLN) AMIDOTRANSFERASE SUBUNIT C, MITOCHONDRIAL"/>
    <property type="match status" value="1"/>
</dbReference>
<dbReference type="HAMAP" id="MF_00122">
    <property type="entry name" value="GatC"/>
    <property type="match status" value="1"/>
</dbReference>
<dbReference type="Pfam" id="PF02686">
    <property type="entry name" value="GatC"/>
    <property type="match status" value="1"/>
</dbReference>
<keyword evidence="1" id="KW-0648">Protein biosynthesis</keyword>
<accession>A0A5A9W0M6</accession>
<proteinExistence type="inferred from homology"/>
<comment type="catalytic activity">
    <reaction evidence="1">
        <text>L-glutamyl-tRNA(Gln) + L-glutamine + ATP + H2O = L-glutaminyl-tRNA(Gln) + L-glutamate + ADP + phosphate + H(+)</text>
        <dbReference type="Rhea" id="RHEA:17521"/>
        <dbReference type="Rhea" id="RHEA-COMP:9681"/>
        <dbReference type="Rhea" id="RHEA-COMP:9684"/>
        <dbReference type="ChEBI" id="CHEBI:15377"/>
        <dbReference type="ChEBI" id="CHEBI:15378"/>
        <dbReference type="ChEBI" id="CHEBI:29985"/>
        <dbReference type="ChEBI" id="CHEBI:30616"/>
        <dbReference type="ChEBI" id="CHEBI:43474"/>
        <dbReference type="ChEBI" id="CHEBI:58359"/>
        <dbReference type="ChEBI" id="CHEBI:78520"/>
        <dbReference type="ChEBI" id="CHEBI:78521"/>
        <dbReference type="ChEBI" id="CHEBI:456216"/>
    </reaction>
</comment>
<keyword evidence="1" id="KW-0067">ATP-binding</keyword>
<dbReference type="GO" id="GO:0070681">
    <property type="term" value="P:glutaminyl-tRNAGln biosynthesis via transamidation"/>
    <property type="evidence" value="ECO:0007669"/>
    <property type="project" value="TreeGrafter"/>
</dbReference>
<keyword evidence="1" id="KW-0436">Ligase</keyword>
<keyword evidence="2" id="KW-0808">Transferase</keyword>
<comment type="caution">
    <text evidence="2">The sequence shown here is derived from an EMBL/GenBank/DDBJ whole genome shotgun (WGS) entry which is preliminary data.</text>
</comment>
<comment type="subunit">
    <text evidence="1">Heterotrimer of A, B and C subunits.</text>
</comment>
<comment type="catalytic activity">
    <reaction evidence="1">
        <text>L-aspartyl-tRNA(Asn) + L-glutamine + ATP + H2O = L-asparaginyl-tRNA(Asn) + L-glutamate + ADP + phosphate + 2 H(+)</text>
        <dbReference type="Rhea" id="RHEA:14513"/>
        <dbReference type="Rhea" id="RHEA-COMP:9674"/>
        <dbReference type="Rhea" id="RHEA-COMP:9677"/>
        <dbReference type="ChEBI" id="CHEBI:15377"/>
        <dbReference type="ChEBI" id="CHEBI:15378"/>
        <dbReference type="ChEBI" id="CHEBI:29985"/>
        <dbReference type="ChEBI" id="CHEBI:30616"/>
        <dbReference type="ChEBI" id="CHEBI:43474"/>
        <dbReference type="ChEBI" id="CHEBI:58359"/>
        <dbReference type="ChEBI" id="CHEBI:78515"/>
        <dbReference type="ChEBI" id="CHEBI:78516"/>
        <dbReference type="ChEBI" id="CHEBI:456216"/>
    </reaction>
</comment>
<dbReference type="GO" id="GO:0006450">
    <property type="term" value="P:regulation of translational fidelity"/>
    <property type="evidence" value="ECO:0007669"/>
    <property type="project" value="InterPro"/>
</dbReference>
<evidence type="ECO:0000256" key="1">
    <source>
        <dbReference type="HAMAP-Rule" id="MF_00122"/>
    </source>
</evidence>
<keyword evidence="1" id="KW-0547">Nucleotide-binding</keyword>
<keyword evidence="3" id="KW-1185">Reference proteome</keyword>
<comment type="similarity">
    <text evidence="1">Belongs to the GatC family.</text>
</comment>
<dbReference type="EC" id="6.3.5.-" evidence="1"/>
<dbReference type="GO" id="GO:0005524">
    <property type="term" value="F:ATP binding"/>
    <property type="evidence" value="ECO:0007669"/>
    <property type="project" value="UniProtKB-KW"/>
</dbReference>
<protein>
    <recommendedName>
        <fullName evidence="1">Aspartyl/glutamyl-tRNA(Asn/Gln) amidotransferase subunit C</fullName>
        <shortName evidence="1">Asp/Glu-ADT subunit C</shortName>
        <ecNumber evidence="1">6.3.5.-</ecNumber>
    </recommendedName>
</protein>
<evidence type="ECO:0000313" key="3">
    <source>
        <dbReference type="Proteomes" id="UP000325302"/>
    </source>
</evidence>
<evidence type="ECO:0000313" key="2">
    <source>
        <dbReference type="EMBL" id="KAA0874044.1"/>
    </source>
</evidence>
<organism evidence="2 3">
    <name type="scientific">Nitrincola tapanii</name>
    <dbReference type="NCBI Taxonomy" id="1708751"/>
    <lineage>
        <taxon>Bacteria</taxon>
        <taxon>Pseudomonadati</taxon>
        <taxon>Pseudomonadota</taxon>
        <taxon>Gammaproteobacteria</taxon>
        <taxon>Oceanospirillales</taxon>
        <taxon>Oceanospirillaceae</taxon>
        <taxon>Nitrincola</taxon>
    </lineage>
</organism>
<comment type="function">
    <text evidence="1">Allows the formation of correctly charged Asn-tRNA(Asn) or Gln-tRNA(Gln) through the transamidation of misacylated Asp-tRNA(Asn) or Glu-tRNA(Gln) in organisms which lack either or both of asparaginyl-tRNA or glutaminyl-tRNA synthetases. The reaction takes place in the presence of glutamine and ATP through an activated phospho-Asp-tRNA(Asn) or phospho-Glu-tRNA(Gln).</text>
</comment>
<dbReference type="GO" id="GO:0050566">
    <property type="term" value="F:asparaginyl-tRNA synthase (glutamine-hydrolyzing) activity"/>
    <property type="evidence" value="ECO:0007669"/>
    <property type="project" value="RHEA"/>
</dbReference>
<dbReference type="EMBL" id="SMRS01000007">
    <property type="protein sequence ID" value="KAA0874044.1"/>
    <property type="molecule type" value="Genomic_DNA"/>
</dbReference>
<dbReference type="Proteomes" id="UP000325302">
    <property type="component" value="Unassembled WGS sequence"/>
</dbReference>
<dbReference type="InterPro" id="IPR003837">
    <property type="entry name" value="GatC"/>
</dbReference>
<sequence length="95" mass="10310">MSLDHSDVARIAHLARLEVSDAEISEFASSLNSILSLVDAMQATDTQGVEPLAHPLDSVQRLRADEVSEVNQREALQTCAPAVEDGLFLVPRVIE</sequence>
<dbReference type="AlphaFoldDB" id="A0A5A9W0M6"/>